<comment type="similarity">
    <text evidence="2 4">Belongs to the Nudix hydrolase family.</text>
</comment>
<proteinExistence type="inferred from homology"/>
<evidence type="ECO:0000256" key="3">
    <source>
        <dbReference type="ARBA" id="ARBA00022801"/>
    </source>
</evidence>
<evidence type="ECO:0000313" key="8">
    <source>
        <dbReference type="Proteomes" id="UP000001937"/>
    </source>
</evidence>
<dbReference type="STRING" id="106370.Francci3_3237"/>
<dbReference type="AlphaFoldDB" id="Q2J7Z8"/>
<dbReference type="PANTHER" id="PTHR43046">
    <property type="entry name" value="GDP-MANNOSE MANNOSYL HYDROLASE"/>
    <property type="match status" value="1"/>
</dbReference>
<dbReference type="SUPFAM" id="SSF55811">
    <property type="entry name" value="Nudix"/>
    <property type="match status" value="1"/>
</dbReference>
<evidence type="ECO:0000313" key="7">
    <source>
        <dbReference type="EMBL" id="ABD12594.1"/>
    </source>
</evidence>
<protein>
    <submittedName>
        <fullName evidence="7">NUDIX hydrolase</fullName>
    </submittedName>
</protein>
<evidence type="ECO:0000256" key="4">
    <source>
        <dbReference type="RuleBase" id="RU003476"/>
    </source>
</evidence>
<accession>Q2J7Z8</accession>
<keyword evidence="8" id="KW-1185">Reference proteome</keyword>
<dbReference type="PRINTS" id="PR00502">
    <property type="entry name" value="NUDIXFAMILY"/>
</dbReference>
<dbReference type="Gene3D" id="3.90.79.10">
    <property type="entry name" value="Nucleoside Triphosphate Pyrophosphohydrolase"/>
    <property type="match status" value="1"/>
</dbReference>
<evidence type="ECO:0000256" key="5">
    <source>
        <dbReference type="SAM" id="MobiDB-lite"/>
    </source>
</evidence>
<dbReference type="KEGG" id="fra:Francci3_3237"/>
<dbReference type="InterPro" id="IPR015797">
    <property type="entry name" value="NUDIX_hydrolase-like_dom_sf"/>
</dbReference>
<sequence length="177" mass="19295">MRHEHRTPVDVLALLIRDGRLLLTKRAGGIYGSGCWALPSGRIEPAEDVVTAVIRELDEELGIGVEPEDVAFAGITHALPPDSDARIGFGFLVSRWSGEPTNREPATCSALAWHPPDDLPADTLAYSREIIRLHLRAEPFSRFGWPPSRGAGARSRQAFSAIRSRDRSTGPPPDRAG</sequence>
<dbReference type="CDD" id="cd04683">
    <property type="entry name" value="NUDIX_Hydrolase"/>
    <property type="match status" value="1"/>
</dbReference>
<dbReference type="PROSITE" id="PS00893">
    <property type="entry name" value="NUDIX_BOX"/>
    <property type="match status" value="1"/>
</dbReference>
<dbReference type="eggNOG" id="COG1051">
    <property type="taxonomic scope" value="Bacteria"/>
</dbReference>
<dbReference type="EMBL" id="CP000249">
    <property type="protein sequence ID" value="ABD12594.1"/>
    <property type="molecule type" value="Genomic_DNA"/>
</dbReference>
<dbReference type="OrthoDB" id="21342at2"/>
<organism evidence="7 8">
    <name type="scientific">Frankia casuarinae (strain DSM 45818 / CECT 9043 / HFP020203 / CcI3)</name>
    <dbReference type="NCBI Taxonomy" id="106370"/>
    <lineage>
        <taxon>Bacteria</taxon>
        <taxon>Bacillati</taxon>
        <taxon>Actinomycetota</taxon>
        <taxon>Actinomycetes</taxon>
        <taxon>Frankiales</taxon>
        <taxon>Frankiaceae</taxon>
        <taxon>Frankia</taxon>
    </lineage>
</organism>
<evidence type="ECO:0000259" key="6">
    <source>
        <dbReference type="PROSITE" id="PS51462"/>
    </source>
</evidence>
<dbReference type="RefSeq" id="WP_011437622.1">
    <property type="nucleotide sequence ID" value="NC_007777.1"/>
</dbReference>
<dbReference type="PANTHER" id="PTHR43046:SF16">
    <property type="entry name" value="ADP-RIBOSE PYROPHOSPHATASE YJHB-RELATED"/>
    <property type="match status" value="1"/>
</dbReference>
<gene>
    <name evidence="7" type="ordered locus">Francci3_3237</name>
</gene>
<dbReference type="InterPro" id="IPR020476">
    <property type="entry name" value="Nudix_hydrolase"/>
</dbReference>
<dbReference type="HOGENOM" id="CLU_037162_9_3_11"/>
<comment type="cofactor">
    <cofactor evidence="1">
        <name>Mg(2+)</name>
        <dbReference type="ChEBI" id="CHEBI:18420"/>
    </cofactor>
</comment>
<evidence type="ECO:0000256" key="2">
    <source>
        <dbReference type="ARBA" id="ARBA00005582"/>
    </source>
</evidence>
<dbReference type="PROSITE" id="PS51462">
    <property type="entry name" value="NUDIX"/>
    <property type="match status" value="1"/>
</dbReference>
<name>Q2J7Z8_FRACC</name>
<dbReference type="Pfam" id="PF00293">
    <property type="entry name" value="NUDIX"/>
    <property type="match status" value="1"/>
</dbReference>
<keyword evidence="3 4" id="KW-0378">Hydrolase</keyword>
<feature type="region of interest" description="Disordered" evidence="5">
    <location>
        <begin position="146"/>
        <end position="177"/>
    </location>
</feature>
<dbReference type="PhylomeDB" id="Q2J7Z8"/>
<reference evidence="7 8" key="1">
    <citation type="journal article" date="2007" name="Genome Res.">
        <title>Genome characteristics of facultatively symbiotic Frankia sp. strains reflect host range and host plant biogeography.</title>
        <authorList>
            <person name="Normand P."/>
            <person name="Lapierre P."/>
            <person name="Tisa L.S."/>
            <person name="Gogarten J.P."/>
            <person name="Alloisio N."/>
            <person name="Bagnarol E."/>
            <person name="Bassi C.A."/>
            <person name="Berry A.M."/>
            <person name="Bickhart D.M."/>
            <person name="Choisne N."/>
            <person name="Couloux A."/>
            <person name="Cournoyer B."/>
            <person name="Cruveiller S."/>
            <person name="Daubin V."/>
            <person name="Demange N."/>
            <person name="Francino M.P."/>
            <person name="Goltsman E."/>
            <person name="Huang Y."/>
            <person name="Kopp O.R."/>
            <person name="Labarre L."/>
            <person name="Lapidus A."/>
            <person name="Lavire C."/>
            <person name="Marechal J."/>
            <person name="Martinez M."/>
            <person name="Mastronunzio J.E."/>
            <person name="Mullin B.C."/>
            <person name="Niemann J."/>
            <person name="Pujic P."/>
            <person name="Rawnsley T."/>
            <person name="Rouy Z."/>
            <person name="Schenowitz C."/>
            <person name="Sellstedt A."/>
            <person name="Tavares F."/>
            <person name="Tomkins J.P."/>
            <person name="Vallenet D."/>
            <person name="Valverde C."/>
            <person name="Wall L.G."/>
            <person name="Wang Y."/>
            <person name="Medigue C."/>
            <person name="Benson D.R."/>
        </authorList>
    </citation>
    <scope>NUCLEOTIDE SEQUENCE [LARGE SCALE GENOMIC DNA]</scope>
    <source>
        <strain evidence="8">DSM 45818 / CECT 9043 / CcI3</strain>
    </source>
</reference>
<dbReference type="InterPro" id="IPR020084">
    <property type="entry name" value="NUDIX_hydrolase_CS"/>
</dbReference>
<feature type="domain" description="Nudix hydrolase" evidence="6">
    <location>
        <begin position="6"/>
        <end position="136"/>
    </location>
</feature>
<dbReference type="GO" id="GO:0016787">
    <property type="term" value="F:hydrolase activity"/>
    <property type="evidence" value="ECO:0007669"/>
    <property type="project" value="UniProtKB-KW"/>
</dbReference>
<dbReference type="InterPro" id="IPR000086">
    <property type="entry name" value="NUDIX_hydrolase_dom"/>
</dbReference>
<evidence type="ECO:0000256" key="1">
    <source>
        <dbReference type="ARBA" id="ARBA00001946"/>
    </source>
</evidence>
<dbReference type="Proteomes" id="UP000001937">
    <property type="component" value="Chromosome"/>
</dbReference>